<dbReference type="EMBL" id="CP034184">
    <property type="protein sequence ID" value="AZI44138.1"/>
    <property type="molecule type" value="Genomic_DNA"/>
</dbReference>
<dbReference type="Proteomes" id="UP000276417">
    <property type="component" value="Chromosome 2"/>
</dbReference>
<dbReference type="InterPro" id="IPR035986">
    <property type="entry name" value="PKD_dom_sf"/>
</dbReference>
<feature type="chain" id="PRO_5018057844" description="PKD domain-containing protein" evidence="1">
    <location>
        <begin position="22"/>
        <end position="315"/>
    </location>
</feature>
<proteinExistence type="predicted"/>
<feature type="signal peptide" evidence="1">
    <location>
        <begin position="1"/>
        <end position="21"/>
    </location>
</feature>
<dbReference type="AlphaFoldDB" id="A0A3G8YFR5"/>
<protein>
    <recommendedName>
        <fullName evidence="4">PKD domain-containing protein</fullName>
    </recommendedName>
</protein>
<reference evidence="2 3" key="1">
    <citation type="submission" date="2018-11" db="EMBL/GenBank/DDBJ databases">
        <title>Deinococcus shelandsis sp. nov., isolated from South Shetland Islands soil of Antarctica.</title>
        <authorList>
            <person name="Tian J."/>
        </authorList>
    </citation>
    <scope>NUCLEOTIDE SEQUENCE [LARGE SCALE GENOMIC DNA]</scope>
    <source>
        <strain evidence="2 3">S14-83T</strain>
    </source>
</reference>
<dbReference type="RefSeq" id="WP_124873496.1">
    <property type="nucleotide sequence ID" value="NZ_CP034184.1"/>
</dbReference>
<evidence type="ECO:0008006" key="4">
    <source>
        <dbReference type="Google" id="ProtNLM"/>
    </source>
</evidence>
<dbReference type="OrthoDB" id="69574at2"/>
<name>A0A3G8YFR5_9DEIO</name>
<evidence type="ECO:0000313" key="3">
    <source>
        <dbReference type="Proteomes" id="UP000276417"/>
    </source>
</evidence>
<dbReference type="KEGG" id="dph:EHF33_14630"/>
<keyword evidence="1" id="KW-0732">Signal</keyword>
<accession>A0A3G8YFR5</accession>
<dbReference type="PROSITE" id="PS51257">
    <property type="entry name" value="PROKAR_LIPOPROTEIN"/>
    <property type="match status" value="1"/>
</dbReference>
<sequence>MKKYVAFAFLTLSLAACSQQAVQPAQPAAQFRTTPIGQGGQTYSTTSEALEAQVIADLNRRGFGDTLSAQGLAPQVYLNVLPVPTSDDSVRAYVKSSFASPVTCSVTWGDGSASTSVASPTVGRIETKDHAYATFGTYTITTSCVNGATVVGTQSVTVQAGKKVTGVTLNFDTPPVASRDVRFYQSYQEQGYQIYGTGNQDVVQPSKDFGNGFHPRPSQPIANLDASVTLQLASIDQAPFTLKSFDFAPAFGNEVGFTLTGYKADGNTITASLDNPDVAYKTITLDSSWTNLKRVTFGNVTGSANYVLDNISLSK</sequence>
<keyword evidence="3" id="KW-1185">Reference proteome</keyword>
<dbReference type="SUPFAM" id="SSF49299">
    <property type="entry name" value="PKD domain"/>
    <property type="match status" value="1"/>
</dbReference>
<evidence type="ECO:0000256" key="1">
    <source>
        <dbReference type="SAM" id="SignalP"/>
    </source>
</evidence>
<organism evidence="2 3">
    <name type="scientific">Deinococcus psychrotolerans</name>
    <dbReference type="NCBI Taxonomy" id="2489213"/>
    <lineage>
        <taxon>Bacteria</taxon>
        <taxon>Thermotogati</taxon>
        <taxon>Deinococcota</taxon>
        <taxon>Deinococci</taxon>
        <taxon>Deinococcales</taxon>
        <taxon>Deinococcaceae</taxon>
        <taxon>Deinococcus</taxon>
    </lineage>
</organism>
<gene>
    <name evidence="2" type="ORF">EHF33_14630</name>
</gene>
<evidence type="ECO:0000313" key="2">
    <source>
        <dbReference type="EMBL" id="AZI44138.1"/>
    </source>
</evidence>